<gene>
    <name evidence="5" type="primary">UGT5_5</name>
    <name evidence="5" type="ORF">Bhyg_03088</name>
</gene>
<dbReference type="AlphaFoldDB" id="A0A9Q0NCN3"/>
<dbReference type="InterPro" id="IPR002213">
    <property type="entry name" value="UDP_glucos_trans"/>
</dbReference>
<evidence type="ECO:0000256" key="3">
    <source>
        <dbReference type="ARBA" id="ARBA00022679"/>
    </source>
</evidence>
<organism evidence="5 6">
    <name type="scientific">Pseudolycoriella hygida</name>
    <dbReference type="NCBI Taxonomy" id="35572"/>
    <lineage>
        <taxon>Eukaryota</taxon>
        <taxon>Metazoa</taxon>
        <taxon>Ecdysozoa</taxon>
        <taxon>Arthropoda</taxon>
        <taxon>Hexapoda</taxon>
        <taxon>Insecta</taxon>
        <taxon>Pterygota</taxon>
        <taxon>Neoptera</taxon>
        <taxon>Endopterygota</taxon>
        <taxon>Diptera</taxon>
        <taxon>Nematocera</taxon>
        <taxon>Sciaroidea</taxon>
        <taxon>Sciaridae</taxon>
        <taxon>Pseudolycoriella</taxon>
    </lineage>
</organism>
<evidence type="ECO:0000256" key="4">
    <source>
        <dbReference type="SAM" id="SignalP"/>
    </source>
</evidence>
<dbReference type="PANTHER" id="PTHR48043:SF159">
    <property type="entry name" value="EG:EG0003.4 PROTEIN-RELATED"/>
    <property type="match status" value="1"/>
</dbReference>
<keyword evidence="3" id="KW-0808">Transferase</keyword>
<name>A0A9Q0NCN3_9DIPT</name>
<comment type="similarity">
    <text evidence="1">Belongs to the UDP-glycosyltransferase family.</text>
</comment>
<dbReference type="OrthoDB" id="5835829at2759"/>
<dbReference type="Proteomes" id="UP001151699">
    <property type="component" value="Chromosome A"/>
</dbReference>
<dbReference type="EMBL" id="WJQU01000001">
    <property type="protein sequence ID" value="KAJ6647865.1"/>
    <property type="molecule type" value="Genomic_DNA"/>
</dbReference>
<accession>A0A9Q0NCN3</accession>
<sequence>MTNFKIILITLLSVELANGAKILAVFPSDVKSHFVLGKVVLTELANRGHEITFFSQFSLREKHKNISEIRLAGVKESLAEKGLEEENHLTARNERSKINSLTHLINRATALVDYTLDYPVLQDTLQKKDEYDLLIIDMYLTDALLGLAYYLDIPSVVLCSSGTNKWANEMVGNPHNPSYNPNQFLGFTDKMSIKQRLINSLVSAFEKITYNYMYLPAQEMVYRRVFKAYLPDKNLPPLINIIHNVSLVLVNTHPIFQYPRPIVPNMVQVGGLHINSDKSETIAAEIFDYIQAAPDGVIYISLGSQVKSHDLPSDQISAFVKVFKSYIGKMRIIWKWENATLIDHPYNVIVGPTVPQQAILAHQNVKLFITNGGLMSLMEAVYFEKPVIVLPIFGDQDFNGAQVESNGYGRVLSLQNITEDSIQDAINEILTNQNYLNNVKRLSKLFKDNPINPLDYAVYSIEYV</sequence>
<dbReference type="InterPro" id="IPR050271">
    <property type="entry name" value="UDP-glycosyltransferase"/>
</dbReference>
<dbReference type="GO" id="GO:0008194">
    <property type="term" value="F:UDP-glycosyltransferase activity"/>
    <property type="evidence" value="ECO:0007669"/>
    <property type="project" value="InterPro"/>
</dbReference>
<dbReference type="Pfam" id="PF00201">
    <property type="entry name" value="UDPGT"/>
    <property type="match status" value="1"/>
</dbReference>
<evidence type="ECO:0000313" key="6">
    <source>
        <dbReference type="Proteomes" id="UP001151699"/>
    </source>
</evidence>
<keyword evidence="2" id="KW-0328">Glycosyltransferase</keyword>
<dbReference type="SUPFAM" id="SSF53756">
    <property type="entry name" value="UDP-Glycosyltransferase/glycogen phosphorylase"/>
    <property type="match status" value="1"/>
</dbReference>
<proteinExistence type="inferred from homology"/>
<keyword evidence="4" id="KW-0732">Signal</keyword>
<dbReference type="CDD" id="cd03784">
    <property type="entry name" value="GT1_Gtf-like"/>
    <property type="match status" value="1"/>
</dbReference>
<feature type="chain" id="PRO_5040140767" evidence="4">
    <location>
        <begin position="20"/>
        <end position="464"/>
    </location>
</feature>
<evidence type="ECO:0000256" key="2">
    <source>
        <dbReference type="ARBA" id="ARBA00022676"/>
    </source>
</evidence>
<dbReference type="PANTHER" id="PTHR48043">
    <property type="entry name" value="EG:EG0003.4 PROTEIN-RELATED"/>
    <property type="match status" value="1"/>
</dbReference>
<protein>
    <submittedName>
        <fullName evidence="5">UDP-glycosyltransferase UGT5</fullName>
    </submittedName>
</protein>
<comment type="caution">
    <text evidence="5">The sequence shown here is derived from an EMBL/GenBank/DDBJ whole genome shotgun (WGS) entry which is preliminary data.</text>
</comment>
<evidence type="ECO:0000256" key="1">
    <source>
        <dbReference type="ARBA" id="ARBA00009995"/>
    </source>
</evidence>
<dbReference type="FunFam" id="3.40.50.2000:FF:000050">
    <property type="entry name" value="UDP-glucuronosyltransferase"/>
    <property type="match status" value="1"/>
</dbReference>
<keyword evidence="6" id="KW-1185">Reference proteome</keyword>
<evidence type="ECO:0000313" key="5">
    <source>
        <dbReference type="EMBL" id="KAJ6647865.1"/>
    </source>
</evidence>
<reference evidence="5" key="1">
    <citation type="submission" date="2022-07" db="EMBL/GenBank/DDBJ databases">
        <authorList>
            <person name="Trinca V."/>
            <person name="Uliana J.V.C."/>
            <person name="Torres T.T."/>
            <person name="Ward R.J."/>
            <person name="Monesi N."/>
        </authorList>
    </citation>
    <scope>NUCLEOTIDE SEQUENCE</scope>
    <source>
        <strain evidence="5">HSMRA1968</strain>
        <tissue evidence="5">Whole embryos</tissue>
    </source>
</reference>
<feature type="signal peptide" evidence="4">
    <location>
        <begin position="1"/>
        <end position="19"/>
    </location>
</feature>
<dbReference type="Gene3D" id="3.40.50.2000">
    <property type="entry name" value="Glycogen Phosphorylase B"/>
    <property type="match status" value="2"/>
</dbReference>